<organism evidence="2 3">
    <name type="scientific">Candidatus Trichorickettsia mobilis</name>
    <dbReference type="NCBI Taxonomy" id="1346319"/>
    <lineage>
        <taxon>Bacteria</taxon>
        <taxon>Pseudomonadati</taxon>
        <taxon>Pseudomonadota</taxon>
        <taxon>Alphaproteobacteria</taxon>
        <taxon>Rickettsiales</taxon>
        <taxon>Rickettsiaceae</taxon>
        <taxon>Rickettsieae</taxon>
        <taxon>Candidatus Trichorickettsia</taxon>
    </lineage>
</organism>
<protein>
    <submittedName>
        <fullName evidence="2">IS3 family transposase domain protein</fullName>
    </submittedName>
</protein>
<evidence type="ECO:0000313" key="3">
    <source>
        <dbReference type="Proteomes" id="UP001326613"/>
    </source>
</evidence>
<dbReference type="Pfam" id="PF13333">
    <property type="entry name" value="rve_2"/>
    <property type="match status" value="1"/>
</dbReference>
<dbReference type="InterPro" id="IPR050900">
    <property type="entry name" value="Transposase_IS3/IS150/IS904"/>
</dbReference>
<accession>A0ABZ0UX31</accession>
<evidence type="ECO:0000259" key="1">
    <source>
        <dbReference type="Pfam" id="PF13333"/>
    </source>
</evidence>
<feature type="domain" description="Integrase catalytic" evidence="1">
    <location>
        <begin position="14"/>
        <end position="63"/>
    </location>
</feature>
<dbReference type="PANTHER" id="PTHR46889:SF4">
    <property type="entry name" value="TRANSPOSASE INSO FOR INSERTION SEQUENCE ELEMENT IS911B-RELATED"/>
    <property type="match status" value="1"/>
</dbReference>
<keyword evidence="3" id="KW-1185">Reference proteome</keyword>
<dbReference type="InterPro" id="IPR012337">
    <property type="entry name" value="RNaseH-like_sf"/>
</dbReference>
<name>A0ABZ0UX31_9RICK</name>
<proteinExistence type="predicted"/>
<sequence length="66" mass="7848">MSAKGCCYDNAAMESFFHTIKVELINDMRYQTREIAKSSIVEYIECYYNRIRRHSTIAYNIPVLFE</sequence>
<dbReference type="PANTHER" id="PTHR46889">
    <property type="entry name" value="TRANSPOSASE INSF FOR INSERTION SEQUENCE IS3B-RELATED"/>
    <property type="match status" value="1"/>
</dbReference>
<reference evidence="2 3" key="1">
    <citation type="submission" date="2022-10" db="EMBL/GenBank/DDBJ databases">
        <title>Host association and intracellularity evolved multiple times independently in the Rickettsiales.</title>
        <authorList>
            <person name="Castelli M."/>
            <person name="Nardi T."/>
            <person name="Gammuto L."/>
            <person name="Bellinzona G."/>
            <person name="Sabaneyeva E."/>
            <person name="Potekhin A."/>
            <person name="Serra V."/>
            <person name="Petroni G."/>
            <person name="Sassera D."/>
        </authorList>
    </citation>
    <scope>NUCLEOTIDE SEQUENCE [LARGE SCALE GENOMIC DNA]</scope>
    <source>
        <strain evidence="2 3">Kr 154-4</strain>
    </source>
</reference>
<dbReference type="SUPFAM" id="SSF53098">
    <property type="entry name" value="Ribonuclease H-like"/>
    <property type="match status" value="1"/>
</dbReference>
<evidence type="ECO:0000313" key="2">
    <source>
        <dbReference type="EMBL" id="WPY01192.1"/>
    </source>
</evidence>
<dbReference type="RefSeq" id="WP_323737986.1">
    <property type="nucleotide sequence ID" value="NZ_CP112932.1"/>
</dbReference>
<gene>
    <name evidence="2" type="ORF">Trichorick_01097</name>
</gene>
<dbReference type="InterPro" id="IPR001584">
    <property type="entry name" value="Integrase_cat-core"/>
</dbReference>
<dbReference type="EMBL" id="CP112932">
    <property type="protein sequence ID" value="WPY01192.1"/>
    <property type="molecule type" value="Genomic_DNA"/>
</dbReference>
<dbReference type="Proteomes" id="UP001326613">
    <property type="component" value="Chromosome"/>
</dbReference>